<gene>
    <name evidence="2" type="ORF">llap_5231</name>
</gene>
<evidence type="ECO:0000256" key="1">
    <source>
        <dbReference type="SAM" id="MobiDB-lite"/>
    </source>
</evidence>
<feature type="region of interest" description="Disordered" evidence="1">
    <location>
        <begin position="153"/>
        <end position="172"/>
    </location>
</feature>
<dbReference type="EMBL" id="KZ505825">
    <property type="protein sequence ID" value="PKU44464.1"/>
    <property type="molecule type" value="Genomic_DNA"/>
</dbReference>
<organism evidence="2 3">
    <name type="scientific">Limosa lapponica baueri</name>
    <dbReference type="NCBI Taxonomy" id="1758121"/>
    <lineage>
        <taxon>Eukaryota</taxon>
        <taxon>Metazoa</taxon>
        <taxon>Chordata</taxon>
        <taxon>Craniata</taxon>
        <taxon>Vertebrata</taxon>
        <taxon>Euteleostomi</taxon>
        <taxon>Archelosauria</taxon>
        <taxon>Archosauria</taxon>
        <taxon>Dinosauria</taxon>
        <taxon>Saurischia</taxon>
        <taxon>Theropoda</taxon>
        <taxon>Coelurosauria</taxon>
        <taxon>Aves</taxon>
        <taxon>Neognathae</taxon>
        <taxon>Neoaves</taxon>
        <taxon>Charadriiformes</taxon>
        <taxon>Scolopacidae</taxon>
        <taxon>Limosa</taxon>
    </lineage>
</organism>
<evidence type="ECO:0000313" key="3">
    <source>
        <dbReference type="Proteomes" id="UP000233556"/>
    </source>
</evidence>
<reference evidence="3" key="1">
    <citation type="submission" date="2017-11" db="EMBL/GenBank/DDBJ databases">
        <authorList>
            <person name="Lima N.C."/>
            <person name="Parody-Merino A.M."/>
            <person name="Battley P.F."/>
            <person name="Fidler A.E."/>
            <person name="Prosdocimi F."/>
        </authorList>
    </citation>
    <scope>NUCLEOTIDE SEQUENCE [LARGE SCALE GENOMIC DNA]</scope>
</reference>
<dbReference type="Proteomes" id="UP000233556">
    <property type="component" value="Unassembled WGS sequence"/>
</dbReference>
<protein>
    <submittedName>
        <fullName evidence="2">Uncharacterized protein</fullName>
    </submittedName>
</protein>
<accession>A0A2I0UEI2</accession>
<sequence>MFLSLSSMLMDNFVLGLFRGPLSLAARKNWVLVPLNLPKDFISRQLLALCLDISEKAGWEIRRGKAQGEAKIIAQLRRLNFTVDAFDSRPYERTRGLDFLSFATGPSAHMCYGHAEPHLLLPQSLASPWALGPPPGWCCDECEGHDADVNEVKQQAGKQDQKRQPPGVEAIPARIATRLSRRMKKKQKPTP</sequence>
<proteinExistence type="predicted"/>
<name>A0A2I0UEI2_LIMLA</name>
<keyword evidence="3" id="KW-1185">Reference proteome</keyword>
<dbReference type="AlphaFoldDB" id="A0A2I0UEI2"/>
<evidence type="ECO:0000313" key="2">
    <source>
        <dbReference type="EMBL" id="PKU44464.1"/>
    </source>
</evidence>
<reference evidence="3" key="2">
    <citation type="submission" date="2017-12" db="EMBL/GenBank/DDBJ databases">
        <title>Genome sequence of the Bar-tailed Godwit (Limosa lapponica baueri).</title>
        <authorList>
            <person name="Lima N.C.B."/>
            <person name="Parody-Merino A.M."/>
            <person name="Battley P.F."/>
            <person name="Fidler A.E."/>
            <person name="Prosdocimi F."/>
        </authorList>
    </citation>
    <scope>NUCLEOTIDE SEQUENCE [LARGE SCALE GENOMIC DNA]</scope>
</reference>